<accession>A0ABN2TTI6</accession>
<comment type="caution">
    <text evidence="2">The sequence shown here is derived from an EMBL/GenBank/DDBJ whole genome shotgun (WGS) entry which is preliminary data.</text>
</comment>
<dbReference type="EMBL" id="BAAANB010000001">
    <property type="protein sequence ID" value="GAA2018626.1"/>
    <property type="molecule type" value="Genomic_DNA"/>
</dbReference>
<keyword evidence="1" id="KW-0472">Membrane</keyword>
<keyword evidence="1" id="KW-1133">Transmembrane helix</keyword>
<evidence type="ECO:0000256" key="1">
    <source>
        <dbReference type="SAM" id="Phobius"/>
    </source>
</evidence>
<feature type="transmembrane region" description="Helical" evidence="1">
    <location>
        <begin position="78"/>
        <end position="98"/>
    </location>
</feature>
<dbReference type="RefSeq" id="WP_343986474.1">
    <property type="nucleotide sequence ID" value="NZ_BAAANB010000001.1"/>
</dbReference>
<feature type="transmembrane region" description="Helical" evidence="1">
    <location>
        <begin position="163"/>
        <end position="186"/>
    </location>
</feature>
<sequence length="447" mass="45932">MVAMPPLVVVALGIAGLVGSAVTVVGSDALWLSALGDHIWAGGAIPSGIPYGAAPSREWVNTTVLGQLLLSALHGQGSLGLVIAQVVAAVGTLLLIAFDALCRGARSSSTALVVVAVSAGAAAPLFIARAQLLSLVPFSALLVLLRRQQDRPTAAVWWSMPLLALWGNLHGAVLIGVAVLGCYLMFSRLRQSPATAIAVALGSLMATCLNPGLLRAPRYYLGVFNGGATSDESGMWSRVDISNPFDLLLVLAAVALGTAALRRRRPLWEYAAGLGLVLATFSAARHGLWLLIFLAVPAATAVHRDRPAPWRTKRADALTATIALASAALGVTMLAHRAPQFRAADAQAASIAAATRGHVVLAPEPLVESLAAAGAVVWASNPLDAFAPADQAAYLAFLRGDAAGAARALTQADVVVTEPHTPQARAAMGSGYTRIGTVGGFTLFGRG</sequence>
<keyword evidence="3" id="KW-1185">Reference proteome</keyword>
<feature type="transmembrane region" description="Helical" evidence="1">
    <location>
        <begin position="241"/>
        <end position="261"/>
    </location>
</feature>
<evidence type="ECO:0000313" key="3">
    <source>
        <dbReference type="Proteomes" id="UP001501285"/>
    </source>
</evidence>
<feature type="transmembrane region" description="Helical" evidence="1">
    <location>
        <begin position="317"/>
        <end position="335"/>
    </location>
</feature>
<evidence type="ECO:0008006" key="4">
    <source>
        <dbReference type="Google" id="ProtNLM"/>
    </source>
</evidence>
<organism evidence="2 3">
    <name type="scientific">Terrabacter terrae</name>
    <dbReference type="NCBI Taxonomy" id="318434"/>
    <lineage>
        <taxon>Bacteria</taxon>
        <taxon>Bacillati</taxon>
        <taxon>Actinomycetota</taxon>
        <taxon>Actinomycetes</taxon>
        <taxon>Micrococcales</taxon>
        <taxon>Intrasporangiaceae</taxon>
        <taxon>Terrabacter</taxon>
    </lineage>
</organism>
<name>A0ABN2TTI6_9MICO</name>
<keyword evidence="1" id="KW-0812">Transmembrane</keyword>
<evidence type="ECO:0000313" key="2">
    <source>
        <dbReference type="EMBL" id="GAA2018626.1"/>
    </source>
</evidence>
<protein>
    <recommendedName>
        <fullName evidence="4">Glycosyltransferase RgtA/B/C/D-like domain-containing protein</fullName>
    </recommendedName>
</protein>
<gene>
    <name evidence="2" type="ORF">GCM10009740_03150</name>
</gene>
<feature type="transmembrane region" description="Helical" evidence="1">
    <location>
        <begin position="110"/>
        <end position="143"/>
    </location>
</feature>
<reference evidence="2 3" key="1">
    <citation type="journal article" date="2019" name="Int. J. Syst. Evol. Microbiol.">
        <title>The Global Catalogue of Microorganisms (GCM) 10K type strain sequencing project: providing services to taxonomists for standard genome sequencing and annotation.</title>
        <authorList>
            <consortium name="The Broad Institute Genomics Platform"/>
            <consortium name="The Broad Institute Genome Sequencing Center for Infectious Disease"/>
            <person name="Wu L."/>
            <person name="Ma J."/>
        </authorList>
    </citation>
    <scope>NUCLEOTIDE SEQUENCE [LARGE SCALE GENOMIC DNA]</scope>
    <source>
        <strain evidence="2 3">JCM 14283</strain>
    </source>
</reference>
<feature type="transmembrane region" description="Helical" evidence="1">
    <location>
        <begin position="193"/>
        <end position="214"/>
    </location>
</feature>
<feature type="transmembrane region" description="Helical" evidence="1">
    <location>
        <begin position="273"/>
        <end position="297"/>
    </location>
</feature>
<proteinExistence type="predicted"/>
<dbReference type="Proteomes" id="UP001501285">
    <property type="component" value="Unassembled WGS sequence"/>
</dbReference>